<feature type="compositionally biased region" description="Pro residues" evidence="1">
    <location>
        <begin position="151"/>
        <end position="163"/>
    </location>
</feature>
<evidence type="ECO:0000313" key="3">
    <source>
        <dbReference type="Proteomes" id="UP000237481"/>
    </source>
</evidence>
<sequence length="163" mass="17925">MCGSSAVPGHGWPTPELACRLIDLETCHLARGEPNGLRMSFFDCNKPSTEGYSAAICGLHISKLYAHHPGTNSSFYEELDNVSSSMLWIYMPIDQDEYLADVWAIRHAHSGFIALMIGSGSLYRGIDVNTAKTDISTPHGEEERRSQYPPSLIPTSPPPYTPV</sequence>
<protein>
    <submittedName>
        <fullName evidence="2">Uncharacterized protein</fullName>
    </submittedName>
</protein>
<dbReference type="EMBL" id="PKSG01000434">
    <property type="protein sequence ID" value="POR35542.1"/>
    <property type="molecule type" value="Genomic_DNA"/>
</dbReference>
<evidence type="ECO:0000313" key="2">
    <source>
        <dbReference type="EMBL" id="POR35542.1"/>
    </source>
</evidence>
<organism evidence="2 3">
    <name type="scientific">Tolypocladium paradoxum</name>
    <dbReference type="NCBI Taxonomy" id="94208"/>
    <lineage>
        <taxon>Eukaryota</taxon>
        <taxon>Fungi</taxon>
        <taxon>Dikarya</taxon>
        <taxon>Ascomycota</taxon>
        <taxon>Pezizomycotina</taxon>
        <taxon>Sordariomycetes</taxon>
        <taxon>Hypocreomycetidae</taxon>
        <taxon>Hypocreales</taxon>
        <taxon>Ophiocordycipitaceae</taxon>
        <taxon>Tolypocladium</taxon>
    </lineage>
</organism>
<dbReference type="STRING" id="94208.A0A2S4KZC6"/>
<reference evidence="2 3" key="1">
    <citation type="submission" date="2018-01" db="EMBL/GenBank/DDBJ databases">
        <title>Harnessing the power of phylogenomics to disentangle the directionality and signatures of interkingdom host jumping in the parasitic fungal genus Tolypocladium.</title>
        <authorList>
            <person name="Quandt C.A."/>
            <person name="Patterson W."/>
            <person name="Spatafora J.W."/>
        </authorList>
    </citation>
    <scope>NUCLEOTIDE SEQUENCE [LARGE SCALE GENOMIC DNA]</scope>
    <source>
        <strain evidence="2 3">NRBC 100945</strain>
    </source>
</reference>
<comment type="caution">
    <text evidence="2">The sequence shown here is derived from an EMBL/GenBank/DDBJ whole genome shotgun (WGS) entry which is preliminary data.</text>
</comment>
<gene>
    <name evidence="2" type="ORF">TPAR_04278</name>
</gene>
<proteinExistence type="predicted"/>
<evidence type="ECO:0000256" key="1">
    <source>
        <dbReference type="SAM" id="MobiDB-lite"/>
    </source>
</evidence>
<name>A0A2S4KZC6_9HYPO</name>
<dbReference type="OrthoDB" id="4921852at2759"/>
<dbReference type="Proteomes" id="UP000237481">
    <property type="component" value="Unassembled WGS sequence"/>
</dbReference>
<accession>A0A2S4KZC6</accession>
<keyword evidence="3" id="KW-1185">Reference proteome</keyword>
<feature type="region of interest" description="Disordered" evidence="1">
    <location>
        <begin position="132"/>
        <end position="163"/>
    </location>
</feature>
<dbReference type="AlphaFoldDB" id="A0A2S4KZC6"/>